<dbReference type="Proteomes" id="UP000220106">
    <property type="component" value="Unassembled WGS sequence"/>
</dbReference>
<evidence type="ECO:0000313" key="7">
    <source>
        <dbReference type="EMBL" id="AXN41394.1"/>
    </source>
</evidence>
<evidence type="ECO:0000256" key="2">
    <source>
        <dbReference type="ARBA" id="ARBA00023052"/>
    </source>
</evidence>
<evidence type="ECO:0000256" key="1">
    <source>
        <dbReference type="ARBA" id="ARBA00007812"/>
    </source>
</evidence>
<dbReference type="SUPFAM" id="SSF52518">
    <property type="entry name" value="Thiamin diphosphate-binding fold (THDP-binding)"/>
    <property type="match status" value="2"/>
</dbReference>
<organism evidence="8 9">
    <name type="scientific">Peribacillus butanolivorans</name>
    <dbReference type="NCBI Taxonomy" id="421767"/>
    <lineage>
        <taxon>Bacteria</taxon>
        <taxon>Bacillati</taxon>
        <taxon>Bacillota</taxon>
        <taxon>Bacilli</taxon>
        <taxon>Bacillales</taxon>
        <taxon>Bacillaceae</taxon>
        <taxon>Peribacillus</taxon>
    </lineage>
</organism>
<evidence type="ECO:0000313" key="10">
    <source>
        <dbReference type="Proteomes" id="UP000260457"/>
    </source>
</evidence>
<evidence type="ECO:0000313" key="8">
    <source>
        <dbReference type="EMBL" id="PEJ32861.1"/>
    </source>
</evidence>
<dbReference type="InterPro" id="IPR045229">
    <property type="entry name" value="TPP_enz"/>
</dbReference>
<evidence type="ECO:0000259" key="6">
    <source>
        <dbReference type="Pfam" id="PF02776"/>
    </source>
</evidence>
<dbReference type="EMBL" id="NUEQ01000022">
    <property type="protein sequence ID" value="PEJ32861.1"/>
    <property type="molecule type" value="Genomic_DNA"/>
</dbReference>
<keyword evidence="2 3" id="KW-0786">Thiamine pyrophosphate</keyword>
<dbReference type="GO" id="GO:0009099">
    <property type="term" value="P:L-valine biosynthetic process"/>
    <property type="evidence" value="ECO:0007669"/>
    <property type="project" value="TreeGrafter"/>
</dbReference>
<dbReference type="GO" id="GO:0009097">
    <property type="term" value="P:isoleucine biosynthetic process"/>
    <property type="evidence" value="ECO:0007669"/>
    <property type="project" value="TreeGrafter"/>
</dbReference>
<comment type="similarity">
    <text evidence="1 3">Belongs to the TPP enzyme family.</text>
</comment>
<dbReference type="InterPro" id="IPR012001">
    <property type="entry name" value="Thiamin_PyroP_enz_TPP-bd_dom"/>
</dbReference>
<dbReference type="NCBIfam" id="NF006052">
    <property type="entry name" value="PRK08199.1"/>
    <property type="match status" value="1"/>
</dbReference>
<dbReference type="CDD" id="cd00568">
    <property type="entry name" value="TPP_enzymes"/>
    <property type="match status" value="1"/>
</dbReference>
<accession>A0AAX0S477</accession>
<dbReference type="EMBL" id="CP030926">
    <property type="protein sequence ID" value="AXN41394.1"/>
    <property type="molecule type" value="Genomic_DNA"/>
</dbReference>
<proteinExistence type="inferred from homology"/>
<dbReference type="InterPro" id="IPR029061">
    <property type="entry name" value="THDP-binding"/>
</dbReference>
<reference evidence="7 10" key="2">
    <citation type="submission" date="2018-07" db="EMBL/GenBank/DDBJ databases">
        <title>The molecular basis for the intramolecular migration of carboxyl group in the catabolism of para-hydroxybenzoate via gentisate.</title>
        <authorList>
            <person name="Zhao H."/>
            <person name="Xu Y."/>
            <person name="Lin S."/>
            <person name="Spain J.C."/>
            <person name="Zhou N.-Y."/>
        </authorList>
    </citation>
    <scope>NUCLEOTIDE SEQUENCE [LARGE SCALE GENOMIC DNA]</scope>
    <source>
        <strain evidence="7 10">PHB-7a</strain>
    </source>
</reference>
<dbReference type="AlphaFoldDB" id="A0AAX0S477"/>
<dbReference type="GO" id="GO:0003984">
    <property type="term" value="F:acetolactate synthase activity"/>
    <property type="evidence" value="ECO:0007669"/>
    <property type="project" value="TreeGrafter"/>
</dbReference>
<dbReference type="PROSITE" id="PS00187">
    <property type="entry name" value="TPP_ENZYMES"/>
    <property type="match status" value="1"/>
</dbReference>
<dbReference type="PANTHER" id="PTHR18968">
    <property type="entry name" value="THIAMINE PYROPHOSPHATE ENZYMES"/>
    <property type="match status" value="1"/>
</dbReference>
<gene>
    <name evidence="8" type="ORF">CN689_12985</name>
    <name evidence="7" type="ORF">DTO10_25480</name>
</gene>
<dbReference type="GO" id="GO:0030976">
    <property type="term" value="F:thiamine pyrophosphate binding"/>
    <property type="evidence" value="ECO:0007669"/>
    <property type="project" value="InterPro"/>
</dbReference>
<dbReference type="PANTHER" id="PTHR18968:SF120">
    <property type="entry name" value="ACETOLACTATE SYNTHASE LARGE SUBUNIT"/>
    <property type="match status" value="1"/>
</dbReference>
<name>A0AAX0S477_9BACI</name>
<reference evidence="8 9" key="1">
    <citation type="submission" date="2017-09" db="EMBL/GenBank/DDBJ databases">
        <title>Large-scale bioinformatics analysis of Bacillus genomes uncovers conserved roles of natural products in bacterial physiology.</title>
        <authorList>
            <consortium name="Agbiome Team Llc"/>
            <person name="Bleich R.M."/>
            <person name="Kirk G.J."/>
            <person name="Santa Maria K.C."/>
            <person name="Allen S.E."/>
            <person name="Farag S."/>
            <person name="Shank E.A."/>
            <person name="Bowers A."/>
        </authorList>
    </citation>
    <scope>NUCLEOTIDE SEQUENCE [LARGE SCALE GENOMIC DNA]</scope>
    <source>
        <strain evidence="8 9">AFS003229</strain>
    </source>
</reference>
<dbReference type="GO" id="GO:0005948">
    <property type="term" value="C:acetolactate synthase complex"/>
    <property type="evidence" value="ECO:0007669"/>
    <property type="project" value="TreeGrafter"/>
</dbReference>
<dbReference type="Proteomes" id="UP000260457">
    <property type="component" value="Chromosome"/>
</dbReference>
<evidence type="ECO:0000256" key="3">
    <source>
        <dbReference type="RuleBase" id="RU362132"/>
    </source>
</evidence>
<protein>
    <submittedName>
        <fullName evidence="8">Acetolactate synthase</fullName>
    </submittedName>
</protein>
<dbReference type="Pfam" id="PF02775">
    <property type="entry name" value="TPP_enzyme_C"/>
    <property type="match status" value="1"/>
</dbReference>
<evidence type="ECO:0000259" key="5">
    <source>
        <dbReference type="Pfam" id="PF02775"/>
    </source>
</evidence>
<dbReference type="InterPro" id="IPR012000">
    <property type="entry name" value="Thiamin_PyroP_enz_cen_dom"/>
</dbReference>
<dbReference type="GO" id="GO:0050660">
    <property type="term" value="F:flavin adenine dinucleotide binding"/>
    <property type="evidence" value="ECO:0007669"/>
    <property type="project" value="TreeGrafter"/>
</dbReference>
<dbReference type="InterPro" id="IPR011766">
    <property type="entry name" value="TPP_enzyme_TPP-bd"/>
</dbReference>
<dbReference type="SUPFAM" id="SSF52467">
    <property type="entry name" value="DHS-like NAD/FAD-binding domain"/>
    <property type="match status" value="1"/>
</dbReference>
<dbReference type="Gene3D" id="3.40.50.1220">
    <property type="entry name" value="TPP-binding domain"/>
    <property type="match status" value="1"/>
</dbReference>
<evidence type="ECO:0000259" key="4">
    <source>
        <dbReference type="Pfam" id="PF00205"/>
    </source>
</evidence>
<evidence type="ECO:0000313" key="9">
    <source>
        <dbReference type="Proteomes" id="UP000220106"/>
    </source>
</evidence>
<dbReference type="KEGG" id="pbut:DTO10_25480"/>
<dbReference type="CDD" id="cd07035">
    <property type="entry name" value="TPP_PYR_POX_like"/>
    <property type="match status" value="1"/>
</dbReference>
<keyword evidence="10" id="KW-1185">Reference proteome</keyword>
<dbReference type="Pfam" id="PF02776">
    <property type="entry name" value="TPP_enzyme_N"/>
    <property type="match status" value="1"/>
</dbReference>
<dbReference type="Pfam" id="PF00205">
    <property type="entry name" value="TPP_enzyme_M"/>
    <property type="match status" value="1"/>
</dbReference>
<feature type="domain" description="Thiamine pyrophosphate enzyme TPP-binding" evidence="5">
    <location>
        <begin position="383"/>
        <end position="529"/>
    </location>
</feature>
<dbReference type="RefSeq" id="WP_098176191.1">
    <property type="nucleotide sequence ID" value="NZ_CP030926.1"/>
</dbReference>
<dbReference type="InterPro" id="IPR000399">
    <property type="entry name" value="TPP-bd_CS"/>
</dbReference>
<dbReference type="GO" id="GO:0000287">
    <property type="term" value="F:magnesium ion binding"/>
    <property type="evidence" value="ECO:0007669"/>
    <property type="project" value="InterPro"/>
</dbReference>
<dbReference type="Gene3D" id="3.40.50.970">
    <property type="match status" value="2"/>
</dbReference>
<feature type="domain" description="Thiamine pyrophosphate enzyme central" evidence="4">
    <location>
        <begin position="195"/>
        <end position="326"/>
    </location>
</feature>
<sequence>MGKAMNGAHAIVECLKLEGVEHVFCVPGESYLPLMDSIYETESIQLISTRHEGGAAFMAEAYGKATRKPGVAMATRAVGGANLAIGIHTAYQDSTPMVVFLGQVHSKFRGREGFQEVDLDRFFGHIAKWTVEIKDVERMPELVQRAFRIAKSGRPGPVVIALPEDVLVAEAEMSFGPVTLVPAPRPGTQEIVFVQRLLEQSERPVILAGGGVTAANGERALRKLAEKFEIPVMSSFRRHDVFPNDHALYVGHSGLGTFAPILDTLRKADLVLAIGTRLSEITTQDYSILNLEQKLVHIDIDEKTLGKVYSPHVGIVADAREALEELFEMKVDRNWSKWSNERHETYKHAGDRVDAVKEHSVDNKEIIRILQETLPEDAIITNDAGNFASWLHNFYSFKCSKTYIGPTSGAMGYGFPAAVGAKLAKPDKTVVSLSGDGGFMMTAQELETAVRYNIPVIALVFNNSMYGTIRMHQEMHYPKRVIGTELSDVNFASLGTALGAQGFRVTTHKEFKYSLERALLSKGVTLIEIMTNPQQISIQSTIDSIREKWMQKA</sequence>
<dbReference type="InterPro" id="IPR029035">
    <property type="entry name" value="DHS-like_NAD/FAD-binding_dom"/>
</dbReference>
<feature type="domain" description="Thiamine pyrophosphate enzyme N-terminal TPP-binding" evidence="6">
    <location>
        <begin position="5"/>
        <end position="118"/>
    </location>
</feature>
<dbReference type="FunFam" id="3.40.50.970:FF:000007">
    <property type="entry name" value="Acetolactate synthase"/>
    <property type="match status" value="1"/>
</dbReference>